<protein>
    <recommendedName>
        <fullName evidence="8">V-type proton ATPase subunit G</fullName>
    </recommendedName>
</protein>
<keyword evidence="5" id="KW-0175">Coiled coil</keyword>
<keyword evidence="3" id="KW-0375">Hydrogen ion transport</keyword>
<dbReference type="Pfam" id="PF03179">
    <property type="entry name" value="V-ATPase_G"/>
    <property type="match status" value="1"/>
</dbReference>
<keyword evidence="7" id="KW-1185">Reference proteome</keyword>
<gene>
    <name evidence="6" type="ORF">FGO68_gene9636</name>
</gene>
<keyword evidence="4" id="KW-0406">Ion transport</keyword>
<name>A0A8J8NDX0_HALGN</name>
<evidence type="ECO:0000256" key="2">
    <source>
        <dbReference type="ARBA" id="ARBA00022448"/>
    </source>
</evidence>
<dbReference type="Gene3D" id="1.20.5.2950">
    <property type="match status" value="1"/>
</dbReference>
<evidence type="ECO:0000256" key="3">
    <source>
        <dbReference type="ARBA" id="ARBA00022781"/>
    </source>
</evidence>
<proteinExistence type="inferred from homology"/>
<feature type="coiled-coil region" evidence="5">
    <location>
        <begin position="1"/>
        <end position="40"/>
    </location>
</feature>
<dbReference type="InterPro" id="IPR005124">
    <property type="entry name" value="V-ATPase_G"/>
</dbReference>
<dbReference type="GO" id="GO:0000221">
    <property type="term" value="C:vacuolar proton-transporting V-type ATPase, V1 domain"/>
    <property type="evidence" value="ECO:0007669"/>
    <property type="project" value="TreeGrafter"/>
</dbReference>
<dbReference type="GO" id="GO:0016887">
    <property type="term" value="F:ATP hydrolysis activity"/>
    <property type="evidence" value="ECO:0007669"/>
    <property type="project" value="TreeGrafter"/>
</dbReference>
<comment type="similarity">
    <text evidence="1">Belongs to the V-ATPase G subunit family.</text>
</comment>
<reference evidence="6" key="1">
    <citation type="submission" date="2019-06" db="EMBL/GenBank/DDBJ databases">
        <authorList>
            <person name="Zheng W."/>
        </authorList>
    </citation>
    <scope>NUCLEOTIDE SEQUENCE</scope>
    <source>
        <strain evidence="6">QDHG01</strain>
    </source>
</reference>
<keyword evidence="2" id="KW-0813">Transport</keyword>
<dbReference type="AlphaFoldDB" id="A0A8J8NDX0"/>
<dbReference type="OrthoDB" id="250802at2759"/>
<evidence type="ECO:0008006" key="8">
    <source>
        <dbReference type="Google" id="ProtNLM"/>
    </source>
</evidence>
<accession>A0A8J8NDX0</accession>
<dbReference type="EMBL" id="RRYP01020157">
    <property type="protein sequence ID" value="TNV73018.1"/>
    <property type="molecule type" value="Genomic_DNA"/>
</dbReference>
<evidence type="ECO:0000256" key="1">
    <source>
        <dbReference type="ARBA" id="ARBA00010066"/>
    </source>
</evidence>
<sequence>MQRELEELLKAENEVNKKVQEALEKKNKLLRSIKEKSEQDIAEFKAAKEAEYQRDYAALKSKIENEKGGEASKEQVDMKVIEEDYARNRDSVVELLVRNVLSVNIEIPKVVKGAF</sequence>
<organism evidence="6 7">
    <name type="scientific">Halteria grandinella</name>
    <dbReference type="NCBI Taxonomy" id="5974"/>
    <lineage>
        <taxon>Eukaryota</taxon>
        <taxon>Sar</taxon>
        <taxon>Alveolata</taxon>
        <taxon>Ciliophora</taxon>
        <taxon>Intramacronucleata</taxon>
        <taxon>Spirotrichea</taxon>
        <taxon>Stichotrichia</taxon>
        <taxon>Sporadotrichida</taxon>
        <taxon>Halteriidae</taxon>
        <taxon>Halteria</taxon>
    </lineage>
</organism>
<evidence type="ECO:0000313" key="7">
    <source>
        <dbReference type="Proteomes" id="UP000785679"/>
    </source>
</evidence>
<dbReference type="PANTHER" id="PTHR12713">
    <property type="entry name" value="VACUOLAR ATP SYNTHASE SUBUNIT G"/>
    <property type="match status" value="1"/>
</dbReference>
<comment type="caution">
    <text evidence="6">The sequence shown here is derived from an EMBL/GenBank/DDBJ whole genome shotgun (WGS) entry which is preliminary data.</text>
</comment>
<dbReference type="Proteomes" id="UP000785679">
    <property type="component" value="Unassembled WGS sequence"/>
</dbReference>
<evidence type="ECO:0000313" key="6">
    <source>
        <dbReference type="EMBL" id="TNV73018.1"/>
    </source>
</evidence>
<dbReference type="GO" id="GO:0046961">
    <property type="term" value="F:proton-transporting ATPase activity, rotational mechanism"/>
    <property type="evidence" value="ECO:0007669"/>
    <property type="project" value="InterPro"/>
</dbReference>
<evidence type="ECO:0000256" key="4">
    <source>
        <dbReference type="ARBA" id="ARBA00023065"/>
    </source>
</evidence>
<evidence type="ECO:0000256" key="5">
    <source>
        <dbReference type="SAM" id="Coils"/>
    </source>
</evidence>
<dbReference type="PANTHER" id="PTHR12713:SF11">
    <property type="entry name" value="V-TYPE PROTON ATPASE SUBUNIT G"/>
    <property type="match status" value="1"/>
</dbReference>